<sequence length="27" mass="3312">MNFVQPIRDPEQIQQIKDYLRTCLKSF</sequence>
<evidence type="ECO:0000313" key="2">
    <source>
        <dbReference type="Proteomes" id="UP000018566"/>
    </source>
</evidence>
<evidence type="ECO:0000313" key="1">
    <source>
        <dbReference type="EMBL" id="AHA71020.1"/>
    </source>
</evidence>
<organism evidence="1 2">
    <name type="scientific">Bacillus thuringiensis YBT-1518</name>
    <dbReference type="NCBI Taxonomy" id="529122"/>
    <lineage>
        <taxon>Bacteria</taxon>
        <taxon>Bacillati</taxon>
        <taxon>Bacillota</taxon>
        <taxon>Bacilli</taxon>
        <taxon>Bacillales</taxon>
        <taxon>Bacillaceae</taxon>
        <taxon>Bacillus</taxon>
        <taxon>Bacillus cereus group</taxon>
    </lineage>
</organism>
<protein>
    <submittedName>
        <fullName evidence="1">Uncharacterized protein</fullName>
    </submittedName>
</protein>
<dbReference type="KEGG" id="bthu:YBT1518_09115"/>
<name>A0A9W3PF47_BACTU</name>
<accession>A0A9W3PF47</accession>
<dbReference type="AlphaFoldDB" id="A0A9W3PF47"/>
<dbReference type="Proteomes" id="UP000018566">
    <property type="component" value="Chromosome"/>
</dbReference>
<proteinExistence type="predicted"/>
<reference evidence="1 2" key="1">
    <citation type="submission" date="2013-05" db="EMBL/GenBank/DDBJ databases">
        <title>Complete genome sequence of Bacillus thuringiensis YBT-1518, a typical strain with high toxicity to nematode.</title>
        <authorList>
            <person name="Wang P."/>
            <person name="Zhang C."/>
            <person name="Guo M."/>
            <person name="Guo S."/>
            <person name="Zhu Y."/>
            <person name="Zheng J."/>
            <person name="Zhu L."/>
            <person name="Ruan L."/>
            <person name="Peng D."/>
            <person name="Sun M."/>
        </authorList>
    </citation>
    <scope>NUCLEOTIDE SEQUENCE [LARGE SCALE GENOMIC DNA]</scope>
    <source>
        <strain evidence="1 2">YBT-1518</strain>
    </source>
</reference>
<gene>
    <name evidence="1" type="ORF">YBT1518_09115</name>
</gene>
<dbReference type="EMBL" id="CP005935">
    <property type="protein sequence ID" value="AHA71020.1"/>
    <property type="molecule type" value="Genomic_DNA"/>
</dbReference>